<name>A0A249PJ09_9HYPH</name>
<organism evidence="1 2">
    <name type="scientific">Sinorhizobium sojae CCBAU 05684</name>
    <dbReference type="NCBI Taxonomy" id="716928"/>
    <lineage>
        <taxon>Bacteria</taxon>
        <taxon>Pseudomonadati</taxon>
        <taxon>Pseudomonadota</taxon>
        <taxon>Alphaproteobacteria</taxon>
        <taxon>Hyphomicrobiales</taxon>
        <taxon>Rhizobiaceae</taxon>
        <taxon>Sinorhizobium/Ensifer group</taxon>
        <taxon>Sinorhizobium</taxon>
    </lineage>
</organism>
<protein>
    <submittedName>
        <fullName evidence="1">Uncharacterized protein</fullName>
    </submittedName>
</protein>
<dbReference type="EMBL" id="CP023068">
    <property type="protein sequence ID" value="ASY65923.1"/>
    <property type="molecule type" value="Genomic_DNA"/>
</dbReference>
<keyword evidence="1" id="KW-0614">Plasmid</keyword>
<proteinExistence type="predicted"/>
<dbReference type="Proteomes" id="UP000217211">
    <property type="component" value="Plasmid pSJ05684b"/>
</dbReference>
<dbReference type="KEGG" id="esj:SJ05684_b49410"/>
<evidence type="ECO:0000313" key="1">
    <source>
        <dbReference type="EMBL" id="ASY65923.1"/>
    </source>
</evidence>
<keyword evidence="2" id="KW-1185">Reference proteome</keyword>
<gene>
    <name evidence="1" type="ORF">SJ05684_b49410</name>
</gene>
<sequence length="45" mass="5078">MVGPPIISGYMRPSASLFLTEARPQSRFLAPFSECLRRGFADTFR</sequence>
<geneLocation type="plasmid" evidence="2">
    <name>psj05684b</name>
</geneLocation>
<accession>A0A249PJ09</accession>
<evidence type="ECO:0000313" key="2">
    <source>
        <dbReference type="Proteomes" id="UP000217211"/>
    </source>
</evidence>
<dbReference type="AlphaFoldDB" id="A0A249PJ09"/>
<reference evidence="1 2" key="1">
    <citation type="submission" date="2017-08" db="EMBL/GenBank/DDBJ databases">
        <title>Multipartite genome sequences of Sinorhizobium species nodulating soybeans.</title>
        <authorList>
            <person name="Tian C.F."/>
        </authorList>
    </citation>
    <scope>NUCLEOTIDE SEQUENCE [LARGE SCALE GENOMIC DNA]</scope>
    <source>
        <strain evidence="1 2">CCBAU 05684</strain>
        <plasmid evidence="2">psj05684b</plasmid>
    </source>
</reference>